<dbReference type="EMBL" id="GECZ01023401">
    <property type="protein sequence ID" value="JAS46368.1"/>
    <property type="molecule type" value="Transcribed_RNA"/>
</dbReference>
<organism evidence="7">
    <name type="scientific">Cuerna arida</name>
    <dbReference type="NCBI Taxonomy" id="1464854"/>
    <lineage>
        <taxon>Eukaryota</taxon>
        <taxon>Metazoa</taxon>
        <taxon>Ecdysozoa</taxon>
        <taxon>Arthropoda</taxon>
        <taxon>Hexapoda</taxon>
        <taxon>Insecta</taxon>
        <taxon>Pterygota</taxon>
        <taxon>Neoptera</taxon>
        <taxon>Paraneoptera</taxon>
        <taxon>Hemiptera</taxon>
        <taxon>Auchenorrhyncha</taxon>
        <taxon>Membracoidea</taxon>
        <taxon>Cicadellidae</taxon>
        <taxon>Cicadellinae</taxon>
        <taxon>Proconiini</taxon>
        <taxon>Cuerna</taxon>
    </lineage>
</organism>
<evidence type="ECO:0000256" key="2">
    <source>
        <dbReference type="ARBA" id="ARBA00007646"/>
    </source>
</evidence>
<keyword evidence="5" id="KW-0539">Nucleus</keyword>
<dbReference type="InterPro" id="IPR051431">
    <property type="entry name" value="TFIID_subunit_9"/>
</dbReference>
<dbReference type="PANTHER" id="PTHR48068">
    <property type="entry name" value="TAF9 RNA POLYMERASE II, TATA BOX-BINDING PROTEIN (TBP)-ASSOCIATED FACTOR"/>
    <property type="match status" value="1"/>
</dbReference>
<dbReference type="GO" id="GO:0000124">
    <property type="term" value="C:SAGA complex"/>
    <property type="evidence" value="ECO:0007669"/>
    <property type="project" value="TreeGrafter"/>
</dbReference>
<feature type="region of interest" description="Disordered" evidence="6">
    <location>
        <begin position="225"/>
        <end position="261"/>
    </location>
</feature>
<evidence type="ECO:0000256" key="5">
    <source>
        <dbReference type="ARBA" id="ARBA00023242"/>
    </source>
</evidence>
<dbReference type="GO" id="GO:0003713">
    <property type="term" value="F:transcription coactivator activity"/>
    <property type="evidence" value="ECO:0007669"/>
    <property type="project" value="TreeGrafter"/>
</dbReference>
<dbReference type="InterPro" id="IPR009072">
    <property type="entry name" value="Histone-fold"/>
</dbReference>
<dbReference type="SUPFAM" id="SSF47113">
    <property type="entry name" value="Histone-fold"/>
    <property type="match status" value="1"/>
</dbReference>
<sequence length="261" mass="28933">KMAGMSAVQQKQLPKDALVITSILKELGINDYEPRVINQLLEFTYRYVTGVLDDAKVYANHAKKKMPDIEDVRLAVQMQVDRNFTTPPPRDLLLEIARLKNNSPLPLVKPHCGIRLPPDRYCLNSCNYRLKSTAPKKFGHSTLSGSSYGVQQASMKLASKGPQLQLVKRPSSASLTTVPRTQSITAPKPVIKFSPAGSVGLPQGQKMMTPKPKIQIATAGQIEMGTVKLEGDDEMSLKRKREPDDYDTETKNTDSNSRADR</sequence>
<feature type="non-terminal residue" evidence="7">
    <location>
        <position position="1"/>
    </location>
</feature>
<dbReference type="GO" id="GO:0016251">
    <property type="term" value="F:RNA polymerase II general transcription initiation factor activity"/>
    <property type="evidence" value="ECO:0007669"/>
    <property type="project" value="TreeGrafter"/>
</dbReference>
<name>A0A1B6F807_9HEMI</name>
<protein>
    <recommendedName>
        <fullName evidence="8">Transcription initiation factor TFIID subunit 9</fullName>
    </recommendedName>
</protein>
<evidence type="ECO:0000313" key="7">
    <source>
        <dbReference type="EMBL" id="JAS46368.1"/>
    </source>
</evidence>
<evidence type="ECO:0008006" key="8">
    <source>
        <dbReference type="Google" id="ProtNLM"/>
    </source>
</evidence>
<dbReference type="Pfam" id="PF02291">
    <property type="entry name" value="TFIID-31kDa"/>
    <property type="match status" value="1"/>
</dbReference>
<proteinExistence type="inferred from homology"/>
<accession>A0A1B6F807</accession>
<dbReference type="Gene3D" id="1.10.20.10">
    <property type="entry name" value="Histone, subunit A"/>
    <property type="match status" value="1"/>
</dbReference>
<evidence type="ECO:0000256" key="3">
    <source>
        <dbReference type="ARBA" id="ARBA00023015"/>
    </source>
</evidence>
<dbReference type="AlphaFoldDB" id="A0A1B6F807"/>
<dbReference type="GO" id="GO:0005669">
    <property type="term" value="C:transcription factor TFIID complex"/>
    <property type="evidence" value="ECO:0007669"/>
    <property type="project" value="TreeGrafter"/>
</dbReference>
<comment type="subcellular location">
    <subcellularLocation>
        <location evidence="1">Nucleus</location>
    </subcellularLocation>
</comment>
<dbReference type="InterPro" id="IPR003162">
    <property type="entry name" value="TFIID-31"/>
</dbReference>
<evidence type="ECO:0000256" key="6">
    <source>
        <dbReference type="SAM" id="MobiDB-lite"/>
    </source>
</evidence>
<keyword evidence="3" id="KW-0805">Transcription regulation</keyword>
<gene>
    <name evidence="7" type="ORF">g.11246</name>
</gene>
<dbReference type="FunFam" id="1.10.20.10:FF:000018">
    <property type="entry name" value="Transcription initiation factor TFIID subunit 9"/>
    <property type="match status" value="1"/>
</dbReference>
<comment type="similarity">
    <text evidence="2">Belongs to the TAF9 family.</text>
</comment>
<reference evidence="7" key="1">
    <citation type="submission" date="2015-11" db="EMBL/GenBank/DDBJ databases">
        <title>De novo transcriptome assembly of four potential Pierce s Disease insect vectors from Arizona vineyards.</title>
        <authorList>
            <person name="Tassone E.E."/>
        </authorList>
    </citation>
    <scope>NUCLEOTIDE SEQUENCE</scope>
</reference>
<evidence type="ECO:0000256" key="1">
    <source>
        <dbReference type="ARBA" id="ARBA00004123"/>
    </source>
</evidence>
<evidence type="ECO:0000256" key="4">
    <source>
        <dbReference type="ARBA" id="ARBA00023163"/>
    </source>
</evidence>
<feature type="compositionally biased region" description="Basic and acidic residues" evidence="6">
    <location>
        <begin position="235"/>
        <end position="261"/>
    </location>
</feature>
<dbReference type="PANTHER" id="PTHR48068:SF4">
    <property type="entry name" value="TATA-BOX BINDING PROTEIN ASSOCIATED FACTOR 9"/>
    <property type="match status" value="1"/>
</dbReference>
<dbReference type="CDD" id="cd07979">
    <property type="entry name" value="HFD_TAF9"/>
    <property type="match status" value="1"/>
</dbReference>
<keyword evidence="4" id="KW-0804">Transcription</keyword>
<dbReference type="GO" id="GO:0046982">
    <property type="term" value="F:protein heterodimerization activity"/>
    <property type="evidence" value="ECO:0007669"/>
    <property type="project" value="InterPro"/>
</dbReference>
<feature type="non-terminal residue" evidence="7">
    <location>
        <position position="261"/>
    </location>
</feature>
<dbReference type="GO" id="GO:0051123">
    <property type="term" value="P:RNA polymerase II preinitiation complex assembly"/>
    <property type="evidence" value="ECO:0007669"/>
    <property type="project" value="TreeGrafter"/>
</dbReference>